<dbReference type="PANTHER" id="PTHR46093">
    <property type="entry name" value="ACYL-COA-BINDING DOMAIN-CONTAINING PROTEIN 5"/>
    <property type="match status" value="1"/>
</dbReference>
<evidence type="ECO:0000313" key="3">
    <source>
        <dbReference type="EMBL" id="KAJ5073673.1"/>
    </source>
</evidence>
<dbReference type="Proteomes" id="UP001149090">
    <property type="component" value="Unassembled WGS sequence"/>
</dbReference>
<proteinExistence type="predicted"/>
<dbReference type="Pfam" id="PF24681">
    <property type="entry name" value="Kelch_KLHDC2_KLHL20_DRC7"/>
    <property type="match status" value="2"/>
</dbReference>
<evidence type="ECO:0000256" key="2">
    <source>
        <dbReference type="ARBA" id="ARBA00022737"/>
    </source>
</evidence>
<dbReference type="PANTHER" id="PTHR46093:SF18">
    <property type="entry name" value="FIBRONECTIN TYPE-III DOMAIN-CONTAINING PROTEIN"/>
    <property type="match status" value="1"/>
</dbReference>
<dbReference type="SUPFAM" id="SSF50965">
    <property type="entry name" value="Galactose oxidase, central domain"/>
    <property type="match status" value="1"/>
</dbReference>
<accession>A0A9Q0LLN1</accession>
<dbReference type="EMBL" id="JAPDFW010000073">
    <property type="protein sequence ID" value="KAJ5073673.1"/>
    <property type="molecule type" value="Genomic_DNA"/>
</dbReference>
<protein>
    <recommendedName>
        <fullName evidence="5">Kelch repeat-containing protein</fullName>
    </recommendedName>
</protein>
<dbReference type="OMA" id="CHAPARH"/>
<evidence type="ECO:0000313" key="4">
    <source>
        <dbReference type="Proteomes" id="UP001149090"/>
    </source>
</evidence>
<dbReference type="SUPFAM" id="SSF117281">
    <property type="entry name" value="Kelch motif"/>
    <property type="match status" value="1"/>
</dbReference>
<sequence>MQFVGWKKLEQKHKFWPQPVNKTQLAYSFTQNKIYFFGGKQVENDDQFDDLYSFSLTTQEWKKEKTKGKKPFKRSAHTFCGFKDTFWIWGELNQKIESKKPEGRFSHSSVYYKGKIYIFGGINFFNNRLNDLWEFDTNTKKWKEFERKGVFIQPRSSHFMEIYNDKIILFGGRISLRQRENAVYFFDLFSNSWSKLDLSEQNIAPDPLSGSSCFIYEDFFFVFSGFSDKSGYTSDFWVLDIHNKKWKKLTNSNQPSKRFGASCVKISPTKFILFGGQDLNSITNNELWVFITQYEVVRDFQIFQNEKILCDF</sequence>
<name>A0A9Q0LLN1_ANAIG</name>
<dbReference type="Gene3D" id="2.120.10.80">
    <property type="entry name" value="Kelch-type beta propeller"/>
    <property type="match status" value="2"/>
</dbReference>
<evidence type="ECO:0000256" key="1">
    <source>
        <dbReference type="ARBA" id="ARBA00022441"/>
    </source>
</evidence>
<evidence type="ECO:0008006" key="5">
    <source>
        <dbReference type="Google" id="ProtNLM"/>
    </source>
</evidence>
<keyword evidence="1" id="KW-0880">Kelch repeat</keyword>
<dbReference type="AlphaFoldDB" id="A0A9Q0LLN1"/>
<comment type="caution">
    <text evidence="3">The sequence shown here is derived from an EMBL/GenBank/DDBJ whole genome shotgun (WGS) entry which is preliminary data.</text>
</comment>
<dbReference type="InterPro" id="IPR015915">
    <property type="entry name" value="Kelch-typ_b-propeller"/>
</dbReference>
<keyword evidence="2" id="KW-0677">Repeat</keyword>
<organism evidence="3 4">
    <name type="scientific">Anaeramoeba ignava</name>
    <name type="common">Anaerobic marine amoeba</name>
    <dbReference type="NCBI Taxonomy" id="1746090"/>
    <lineage>
        <taxon>Eukaryota</taxon>
        <taxon>Metamonada</taxon>
        <taxon>Anaeramoebidae</taxon>
        <taxon>Anaeramoeba</taxon>
    </lineage>
</organism>
<dbReference type="OrthoDB" id="432528at2759"/>
<keyword evidence="4" id="KW-1185">Reference proteome</keyword>
<dbReference type="InterPro" id="IPR011043">
    <property type="entry name" value="Gal_Oxase/kelch_b-propeller"/>
</dbReference>
<reference evidence="3" key="1">
    <citation type="submission" date="2022-10" db="EMBL/GenBank/DDBJ databases">
        <title>Novel sulphate-reducing endosymbionts in the free-living metamonad Anaeramoeba.</title>
        <authorList>
            <person name="Jerlstrom-Hultqvist J."/>
            <person name="Cepicka I."/>
            <person name="Gallot-Lavallee L."/>
            <person name="Salas-Leiva D."/>
            <person name="Curtis B.A."/>
            <person name="Zahonova K."/>
            <person name="Pipaliya S."/>
            <person name="Dacks J."/>
            <person name="Roger A.J."/>
        </authorList>
    </citation>
    <scope>NUCLEOTIDE SEQUENCE</scope>
    <source>
        <strain evidence="3">BMAN</strain>
    </source>
</reference>
<gene>
    <name evidence="3" type="ORF">M0811_08510</name>
</gene>